<feature type="compositionally biased region" description="Polar residues" evidence="1">
    <location>
        <begin position="372"/>
        <end position="387"/>
    </location>
</feature>
<dbReference type="PANTHER" id="PTHR21580">
    <property type="entry name" value="SHIPPO-1-RELATED"/>
    <property type="match status" value="1"/>
</dbReference>
<feature type="region of interest" description="Disordered" evidence="1">
    <location>
        <begin position="218"/>
        <end position="273"/>
    </location>
</feature>
<dbReference type="Proteomes" id="UP000694888">
    <property type="component" value="Unplaced"/>
</dbReference>
<dbReference type="InterPro" id="IPR051291">
    <property type="entry name" value="CIMAP"/>
</dbReference>
<protein>
    <submittedName>
        <fullName evidence="3">Proteoglycan 4</fullName>
    </submittedName>
</protein>
<feature type="region of interest" description="Disordered" evidence="1">
    <location>
        <begin position="352"/>
        <end position="467"/>
    </location>
</feature>
<evidence type="ECO:0000256" key="1">
    <source>
        <dbReference type="SAM" id="MobiDB-lite"/>
    </source>
</evidence>
<feature type="region of interest" description="Disordered" evidence="1">
    <location>
        <begin position="487"/>
        <end position="524"/>
    </location>
</feature>
<evidence type="ECO:0000313" key="2">
    <source>
        <dbReference type="Proteomes" id="UP000694888"/>
    </source>
</evidence>
<dbReference type="Pfam" id="PF07004">
    <property type="entry name" value="SHIPPO-rpt"/>
    <property type="match status" value="4"/>
</dbReference>
<sequence length="524" mass="56859">MSIEASPGTDFQLSEKELEELQNIKIQTGLSDSTVEIKGPQDTSNKHVVKKKSWIGPPIPKDRDAMGRYVPPTGGRPLSVQDYAGPGPDLYTPNIDAVVRRGPLFTLGERLETTIRKKTPAPNKYNTCGTLDWKKCKRITIKTNKYPPDNSDKKGLVGPGPASYSLKRSVSQGPKFSMRVRPASDVMPGLVSSLVRQPDPRVPGPDFNPSGCEWLQKPQTFGTKPKEKKSVPTPGPKYNTGGERKGPKWHMGTFRSDPSFQKSPGPGSYDIKSSIGEAPRAVLCSRHVPKESSCTPGPDQYNRAGFDLSEPGYTMKYRWFEPDIERPNPGPGAYAVSVGAVKERAPAYSIKRKTKPTYPSSVYGNLTVEAPSPTQYSLPPTPRTQGKTFGAPRTEARLSNEPGPADYDSPEVVLPKAPAYTMAGRPRDAKKGKKLPGPATYRVKDLPRGTGKTMGVRFKSKEGATGPGPAAYNSACPEGPCLQCESAEGPTLKSRHTPLQYSGLRDTAQLPPQPRGFPTAPLFG</sequence>
<evidence type="ECO:0000313" key="3">
    <source>
        <dbReference type="RefSeq" id="XP_005089348.2"/>
    </source>
</evidence>
<feature type="region of interest" description="Disordered" evidence="1">
    <location>
        <begin position="29"/>
        <end position="87"/>
    </location>
</feature>
<dbReference type="RefSeq" id="XP_005089348.2">
    <property type="nucleotide sequence ID" value="XM_005089291.3"/>
</dbReference>
<dbReference type="GeneID" id="101862384"/>
<name>A0ABM0JAQ5_APLCA</name>
<dbReference type="InterPro" id="IPR010736">
    <property type="entry name" value="SHIPPO-rpt"/>
</dbReference>
<keyword evidence="2" id="KW-1185">Reference proteome</keyword>
<proteinExistence type="predicted"/>
<gene>
    <name evidence="3" type="primary">LOC101862384</name>
</gene>
<accession>A0ABM0JAQ5</accession>
<reference evidence="3" key="1">
    <citation type="submission" date="2025-08" db="UniProtKB">
        <authorList>
            <consortium name="RefSeq"/>
        </authorList>
    </citation>
    <scope>IDENTIFICATION</scope>
</reference>
<organism evidence="2 3">
    <name type="scientific">Aplysia californica</name>
    <name type="common">California sea hare</name>
    <dbReference type="NCBI Taxonomy" id="6500"/>
    <lineage>
        <taxon>Eukaryota</taxon>
        <taxon>Metazoa</taxon>
        <taxon>Spiralia</taxon>
        <taxon>Lophotrochozoa</taxon>
        <taxon>Mollusca</taxon>
        <taxon>Gastropoda</taxon>
        <taxon>Heterobranchia</taxon>
        <taxon>Euthyneura</taxon>
        <taxon>Tectipleura</taxon>
        <taxon>Aplysiida</taxon>
        <taxon>Aplysioidea</taxon>
        <taxon>Aplysiidae</taxon>
        <taxon>Aplysia</taxon>
    </lineage>
</organism>
<feature type="region of interest" description="Disordered" evidence="1">
    <location>
        <begin position="144"/>
        <end position="170"/>
    </location>
</feature>